<protein>
    <submittedName>
        <fullName evidence="1">Uncharacterized protein</fullName>
    </submittedName>
</protein>
<evidence type="ECO:0000313" key="1">
    <source>
        <dbReference type="EMBL" id="CAG9531112.1"/>
    </source>
</evidence>
<name>A0A8J2Q0U9_9BILA</name>
<dbReference type="AlphaFoldDB" id="A0A8J2Q0U9"/>
<dbReference type="EMBL" id="CAKAEH010000467">
    <property type="protein sequence ID" value="CAG9531112.1"/>
    <property type="molecule type" value="Genomic_DNA"/>
</dbReference>
<dbReference type="Proteomes" id="UP000746747">
    <property type="component" value="Unassembled WGS sequence"/>
</dbReference>
<proteinExistence type="predicted"/>
<comment type="caution">
    <text evidence="1">The sequence shown here is derived from an EMBL/GenBank/DDBJ whole genome shotgun (WGS) entry which is preliminary data.</text>
</comment>
<reference evidence="1" key="1">
    <citation type="submission" date="2021-09" db="EMBL/GenBank/DDBJ databases">
        <authorList>
            <consortium name="Pathogen Informatics"/>
        </authorList>
    </citation>
    <scope>NUCLEOTIDE SEQUENCE</scope>
</reference>
<gene>
    <name evidence="1" type="ORF">CJOHNSTONI_LOCUS1536</name>
</gene>
<keyword evidence="2" id="KW-1185">Reference proteome</keyword>
<accession>A0A8J2Q0U9</accession>
<organism evidence="1 2">
    <name type="scientific">Cercopithifilaria johnstoni</name>
    <dbReference type="NCBI Taxonomy" id="2874296"/>
    <lineage>
        <taxon>Eukaryota</taxon>
        <taxon>Metazoa</taxon>
        <taxon>Ecdysozoa</taxon>
        <taxon>Nematoda</taxon>
        <taxon>Chromadorea</taxon>
        <taxon>Rhabditida</taxon>
        <taxon>Spirurina</taxon>
        <taxon>Spiruromorpha</taxon>
        <taxon>Filarioidea</taxon>
        <taxon>Onchocercidae</taxon>
        <taxon>Cercopithifilaria</taxon>
    </lineage>
</organism>
<evidence type="ECO:0000313" key="2">
    <source>
        <dbReference type="Proteomes" id="UP000746747"/>
    </source>
</evidence>
<sequence>MSTLMEIWKMEIELQTKTKGLYTTATEYQFESQTLMESKKITTNCRISKGGWEVLRGSLDVSRGNGRVGEDDRVGGGRLDFSPTLGVVGSNSVPNVVVVLS</sequence>